<keyword evidence="3" id="KW-1185">Reference proteome</keyword>
<feature type="compositionally biased region" description="Basic residues" evidence="1">
    <location>
        <begin position="77"/>
        <end position="88"/>
    </location>
</feature>
<feature type="compositionally biased region" description="Polar residues" evidence="1">
    <location>
        <begin position="39"/>
        <end position="51"/>
    </location>
</feature>
<comment type="caution">
    <text evidence="2">The sequence shown here is derived from an EMBL/GenBank/DDBJ whole genome shotgun (WGS) entry which is preliminary data.</text>
</comment>
<dbReference type="AlphaFoldDB" id="A0A8H3EPU4"/>
<gene>
    <name evidence="2" type="ORF">ALECFALPRED_005694</name>
</gene>
<name>A0A8H3EPU4_9LECA</name>
<evidence type="ECO:0000313" key="3">
    <source>
        <dbReference type="Proteomes" id="UP000664203"/>
    </source>
</evidence>
<sequence length="422" mass="47400">MAFTSAFAKASGFISPSPHRSSSTSTAFANNSTTHAKPEQQSESGSMSPTKQRTEKWLREHTANKKTGGGRLDLRKVKGSRVVKKSGRDQRKKRASFWFLPLWLSGSGKSQSQSNDCEEDDLEGDTVIDHDGSATTPEYENDVTLVVDDHGEGSKDDGAARTLRDYNDRYINYGDPRIQGWTEEERWLFTKLTNRGYEPLLHSTWILDYSTFPGQLFTNDESRVYINNIHGSIGRACRSLTDLILAGSRVRDQILSKAATERPLFHAINKYYKWSIADGNVQHKEHIPVIAVASAKGQETVESVVGRVTDQLHSLGRQYRDKWRHTKPHKTEEHQKFTHELPTLTGFVIKYSIVAIVTCDSRVPGNPIRTLGTFDFKVVGQDVWHALAISIAMIRGRNYLMQLDEEGELGPEVVDYGSDPDA</sequence>
<evidence type="ECO:0000313" key="2">
    <source>
        <dbReference type="EMBL" id="CAF9909408.1"/>
    </source>
</evidence>
<dbReference type="Proteomes" id="UP000664203">
    <property type="component" value="Unassembled WGS sequence"/>
</dbReference>
<protein>
    <submittedName>
        <fullName evidence="2">Uncharacterized protein</fullName>
    </submittedName>
</protein>
<feature type="compositionally biased region" description="Basic and acidic residues" evidence="1">
    <location>
        <begin position="52"/>
        <end position="63"/>
    </location>
</feature>
<feature type="region of interest" description="Disordered" evidence="1">
    <location>
        <begin position="1"/>
        <end position="88"/>
    </location>
</feature>
<proteinExistence type="predicted"/>
<accession>A0A8H3EPU4</accession>
<dbReference type="EMBL" id="CAJPDR010000036">
    <property type="protein sequence ID" value="CAF9909408.1"/>
    <property type="molecule type" value="Genomic_DNA"/>
</dbReference>
<feature type="compositionally biased region" description="Low complexity" evidence="1">
    <location>
        <begin position="15"/>
        <end position="34"/>
    </location>
</feature>
<reference evidence="2" key="1">
    <citation type="submission" date="2021-03" db="EMBL/GenBank/DDBJ databases">
        <authorList>
            <person name="Tagirdzhanova G."/>
        </authorList>
    </citation>
    <scope>NUCLEOTIDE SEQUENCE</scope>
</reference>
<organism evidence="2 3">
    <name type="scientific">Alectoria fallacina</name>
    <dbReference type="NCBI Taxonomy" id="1903189"/>
    <lineage>
        <taxon>Eukaryota</taxon>
        <taxon>Fungi</taxon>
        <taxon>Dikarya</taxon>
        <taxon>Ascomycota</taxon>
        <taxon>Pezizomycotina</taxon>
        <taxon>Lecanoromycetes</taxon>
        <taxon>OSLEUM clade</taxon>
        <taxon>Lecanoromycetidae</taxon>
        <taxon>Lecanorales</taxon>
        <taxon>Lecanorineae</taxon>
        <taxon>Parmeliaceae</taxon>
        <taxon>Alectoria</taxon>
    </lineage>
</organism>
<dbReference type="OrthoDB" id="5286775at2759"/>
<evidence type="ECO:0000256" key="1">
    <source>
        <dbReference type="SAM" id="MobiDB-lite"/>
    </source>
</evidence>